<evidence type="ECO:0000313" key="2">
    <source>
        <dbReference type="Proteomes" id="UP000681722"/>
    </source>
</evidence>
<dbReference type="Gene3D" id="3.90.176.10">
    <property type="entry name" value="Toxin ADP-ribosyltransferase, Chain A, domain 1"/>
    <property type="match status" value="1"/>
</dbReference>
<dbReference type="EMBL" id="CAJOBC010136698">
    <property type="protein sequence ID" value="CAF4631053.1"/>
    <property type="molecule type" value="Genomic_DNA"/>
</dbReference>
<reference evidence="1" key="1">
    <citation type="submission" date="2021-02" db="EMBL/GenBank/DDBJ databases">
        <authorList>
            <person name="Nowell W R."/>
        </authorList>
    </citation>
    <scope>NUCLEOTIDE SEQUENCE</scope>
</reference>
<comment type="caution">
    <text evidence="1">The sequence shown here is derived from an EMBL/GenBank/DDBJ whole genome shotgun (WGS) entry which is preliminary data.</text>
</comment>
<organism evidence="1 2">
    <name type="scientific">Didymodactylos carnosus</name>
    <dbReference type="NCBI Taxonomy" id="1234261"/>
    <lineage>
        <taxon>Eukaryota</taxon>
        <taxon>Metazoa</taxon>
        <taxon>Spiralia</taxon>
        <taxon>Gnathifera</taxon>
        <taxon>Rotifera</taxon>
        <taxon>Eurotatoria</taxon>
        <taxon>Bdelloidea</taxon>
        <taxon>Philodinida</taxon>
        <taxon>Philodinidae</taxon>
        <taxon>Didymodactylos</taxon>
    </lineage>
</organism>
<accession>A0A8S2ZDN2</accession>
<name>A0A8S2ZDN2_9BILA</name>
<dbReference type="Proteomes" id="UP000681722">
    <property type="component" value="Unassembled WGS sequence"/>
</dbReference>
<dbReference type="AlphaFoldDB" id="A0A8S2ZDN2"/>
<sequence length="56" mass="6608">MQSYFRGEKEILLMLGSIFRIDKVDYDEDGKMWIAKLSLCAENDYELKDLIAQMKT</sequence>
<proteinExistence type="predicted"/>
<feature type="non-terminal residue" evidence="1">
    <location>
        <position position="56"/>
    </location>
</feature>
<protein>
    <submittedName>
        <fullName evidence="1">Uncharacterized protein</fullName>
    </submittedName>
</protein>
<gene>
    <name evidence="1" type="ORF">SRO942_LOCUS49858</name>
</gene>
<evidence type="ECO:0000313" key="1">
    <source>
        <dbReference type="EMBL" id="CAF4631053.1"/>
    </source>
</evidence>